<dbReference type="SFLD" id="SFLDS00005">
    <property type="entry name" value="Isoprenoid_Synthase_Type_I"/>
    <property type="match status" value="1"/>
</dbReference>
<reference evidence="6" key="1">
    <citation type="submission" date="2016-10" db="EMBL/GenBank/DDBJ databases">
        <title>Sequence of Gallionella enrichment culture.</title>
        <authorList>
            <person name="Poehlein A."/>
            <person name="Muehling M."/>
            <person name="Daniel R."/>
        </authorList>
    </citation>
    <scope>NUCLEOTIDE SEQUENCE</scope>
</reference>
<protein>
    <submittedName>
        <fullName evidence="6">Octaprenyl-diphosphate synthase</fullName>
        <ecNumber evidence="6">2.5.1.90</ecNumber>
    </submittedName>
</protein>
<dbReference type="EC" id="2.5.1.90" evidence="6"/>
<dbReference type="SFLD" id="SFLDG01017">
    <property type="entry name" value="Polyprenyl_Transferase_Like"/>
    <property type="match status" value="1"/>
</dbReference>
<dbReference type="Pfam" id="PF00348">
    <property type="entry name" value="polyprenyl_synt"/>
    <property type="match status" value="1"/>
</dbReference>
<evidence type="ECO:0000256" key="2">
    <source>
        <dbReference type="ARBA" id="ARBA00006706"/>
    </source>
</evidence>
<evidence type="ECO:0000256" key="3">
    <source>
        <dbReference type="ARBA" id="ARBA00022679"/>
    </source>
</evidence>
<accession>A0A1J5Q816</accession>
<dbReference type="PROSITE" id="PS00723">
    <property type="entry name" value="POLYPRENYL_SYNTHASE_1"/>
    <property type="match status" value="1"/>
</dbReference>
<evidence type="ECO:0000256" key="5">
    <source>
        <dbReference type="ARBA" id="ARBA00022842"/>
    </source>
</evidence>
<dbReference type="CDD" id="cd00685">
    <property type="entry name" value="Trans_IPPS_HT"/>
    <property type="match status" value="1"/>
</dbReference>
<keyword evidence="3 6" id="KW-0808">Transferase</keyword>
<dbReference type="PANTHER" id="PTHR12001">
    <property type="entry name" value="GERANYLGERANYL PYROPHOSPHATE SYNTHASE"/>
    <property type="match status" value="1"/>
</dbReference>
<proteinExistence type="inferred from homology"/>
<name>A0A1J5Q816_9ZZZZ</name>
<dbReference type="Gene3D" id="1.10.600.10">
    <property type="entry name" value="Farnesyl Diphosphate Synthase"/>
    <property type="match status" value="1"/>
</dbReference>
<comment type="cofactor">
    <cofactor evidence="1">
        <name>Mg(2+)</name>
        <dbReference type="ChEBI" id="CHEBI:18420"/>
    </cofactor>
</comment>
<comment type="caution">
    <text evidence="6">The sequence shown here is derived from an EMBL/GenBank/DDBJ whole genome shotgun (WGS) entry which is preliminary data.</text>
</comment>
<comment type="similarity">
    <text evidence="2">Belongs to the FPP/GGPP synthase family.</text>
</comment>
<dbReference type="SUPFAM" id="SSF48576">
    <property type="entry name" value="Terpenoid synthases"/>
    <property type="match status" value="1"/>
</dbReference>
<evidence type="ECO:0000313" key="6">
    <source>
        <dbReference type="EMBL" id="OIQ72085.1"/>
    </source>
</evidence>
<dbReference type="InterPro" id="IPR000092">
    <property type="entry name" value="Polyprenyl_synt"/>
</dbReference>
<gene>
    <name evidence="6" type="primary">ispB_13</name>
    <name evidence="6" type="ORF">GALL_462930</name>
</gene>
<dbReference type="PROSITE" id="PS00444">
    <property type="entry name" value="POLYPRENYL_SYNTHASE_2"/>
    <property type="match status" value="1"/>
</dbReference>
<keyword evidence="4" id="KW-0479">Metal-binding</keyword>
<dbReference type="PANTHER" id="PTHR12001:SF85">
    <property type="entry name" value="SHORT CHAIN ISOPRENYL DIPHOSPHATE SYNTHASE"/>
    <property type="match status" value="1"/>
</dbReference>
<dbReference type="GO" id="GO:0046872">
    <property type="term" value="F:metal ion binding"/>
    <property type="evidence" value="ECO:0007669"/>
    <property type="project" value="UniProtKB-KW"/>
</dbReference>
<keyword evidence="5" id="KW-0460">Magnesium</keyword>
<dbReference type="EMBL" id="MLJW01003424">
    <property type="protein sequence ID" value="OIQ72085.1"/>
    <property type="molecule type" value="Genomic_DNA"/>
</dbReference>
<sequence>MAGPRLTTRVDIVSIDSDAPTFTELRGQIEGALLLFLNEQSSQLAAIGSELEPVSTALTEYVLNGGKRLRPLFAYWGLRGAGGSESAATIRACASLELIQACALIHDDVMDASDTRRGFPAIHKRFATLHRSQGLSGDSEGFGLSAAILLGDLALVWADKMFHSAKVETAALLSAIPVFDEMRVEIMAGQYLDVLEQALASQSIERSLRVARLKSAKYTVERPLHFGAALAGADADIIESYSQYGMPLGEAFQLRDDLLGVFGDPEETGKPAGDDLREGKRTVLIAAALERANGTQAAFIEQHLGRATLGEGDVLSMREIITTTGAVAVVEEMIENGLTRALRALEGSRIEQTARKNLTELALAATRRTV</sequence>
<dbReference type="InterPro" id="IPR008949">
    <property type="entry name" value="Isoprenoid_synthase_dom_sf"/>
</dbReference>
<dbReference type="GO" id="GO:0106350">
    <property type="term" value="F:all-trans-octaprenyl-diphosphate synthase activity"/>
    <property type="evidence" value="ECO:0007669"/>
    <property type="project" value="UniProtKB-EC"/>
</dbReference>
<dbReference type="GO" id="GO:0008299">
    <property type="term" value="P:isoprenoid biosynthetic process"/>
    <property type="evidence" value="ECO:0007669"/>
    <property type="project" value="InterPro"/>
</dbReference>
<evidence type="ECO:0000256" key="1">
    <source>
        <dbReference type="ARBA" id="ARBA00001946"/>
    </source>
</evidence>
<evidence type="ECO:0000256" key="4">
    <source>
        <dbReference type="ARBA" id="ARBA00022723"/>
    </source>
</evidence>
<dbReference type="InterPro" id="IPR033749">
    <property type="entry name" value="Polyprenyl_synt_CS"/>
</dbReference>
<dbReference type="AlphaFoldDB" id="A0A1J5Q816"/>
<organism evidence="6">
    <name type="scientific">mine drainage metagenome</name>
    <dbReference type="NCBI Taxonomy" id="410659"/>
    <lineage>
        <taxon>unclassified sequences</taxon>
        <taxon>metagenomes</taxon>
        <taxon>ecological metagenomes</taxon>
    </lineage>
</organism>